<accession>A0A1F6MS39</accession>
<proteinExistence type="predicted"/>
<reference evidence="1 2" key="1">
    <citation type="journal article" date="2016" name="Nat. Commun.">
        <title>Thousands of microbial genomes shed light on interconnected biogeochemical processes in an aquifer system.</title>
        <authorList>
            <person name="Anantharaman K."/>
            <person name="Brown C.T."/>
            <person name="Hug L.A."/>
            <person name="Sharon I."/>
            <person name="Castelle C.J."/>
            <person name="Probst A.J."/>
            <person name="Thomas B.C."/>
            <person name="Singh A."/>
            <person name="Wilkins M.J."/>
            <person name="Karaoz U."/>
            <person name="Brodie E.L."/>
            <person name="Williams K.H."/>
            <person name="Hubbard S.S."/>
            <person name="Banfield J.F."/>
        </authorList>
    </citation>
    <scope>NUCLEOTIDE SEQUENCE [LARGE SCALE GENOMIC DNA]</scope>
</reference>
<protein>
    <submittedName>
        <fullName evidence="1">Uncharacterized protein</fullName>
    </submittedName>
</protein>
<evidence type="ECO:0000313" key="2">
    <source>
        <dbReference type="Proteomes" id="UP000178347"/>
    </source>
</evidence>
<sequence length="306" mass="35541">MDNPEFGHSPEKLKEEAYKILLRETGDDGMVFGLIKARGIFRDEQIREIADYVRDEVTDNIARDIVDFDSFCYGVKFRRAIYQNKINDFCRNRGLSPFLDATKIQKFKAVNRLSGELSGFKARLEAVDELSKIIEKIRDEKHRQRLEALFKGATMGWTSEEIVDELERIEGKRVEVSRISQIYSYLRERYLAKRFPQMPGSLDDFRSLIEPKRYQVEQDRKDKTEEYLSVLSEDLEKLSGEPSNAQTKEEAVIMGYLLGREPRESLVAAGLSEQRKLRVVKERISLRLGIPFDFLNKQRIGGLSKI</sequence>
<dbReference type="EMBL" id="MFQN01000013">
    <property type="protein sequence ID" value="OGH74489.1"/>
    <property type="molecule type" value="Genomic_DNA"/>
</dbReference>
<gene>
    <name evidence="1" type="ORF">A3G00_01725</name>
</gene>
<organism evidence="1 2">
    <name type="scientific">Candidatus Magasanikbacteria bacterium RIFCSPLOWO2_12_FULL_43_12</name>
    <dbReference type="NCBI Taxonomy" id="1798692"/>
    <lineage>
        <taxon>Bacteria</taxon>
        <taxon>Candidatus Magasanikiibacteriota</taxon>
    </lineage>
</organism>
<comment type="caution">
    <text evidence="1">The sequence shown here is derived from an EMBL/GenBank/DDBJ whole genome shotgun (WGS) entry which is preliminary data.</text>
</comment>
<dbReference type="STRING" id="1798692.A3G00_01725"/>
<evidence type="ECO:0000313" key="1">
    <source>
        <dbReference type="EMBL" id="OGH74489.1"/>
    </source>
</evidence>
<dbReference type="Proteomes" id="UP000178347">
    <property type="component" value="Unassembled WGS sequence"/>
</dbReference>
<name>A0A1F6MS39_9BACT</name>
<dbReference type="AlphaFoldDB" id="A0A1F6MS39"/>